<dbReference type="GO" id="GO:0005737">
    <property type="term" value="C:cytoplasm"/>
    <property type="evidence" value="ECO:0007669"/>
    <property type="project" value="UniProtKB-ARBA"/>
</dbReference>
<evidence type="ECO:0000313" key="4">
    <source>
        <dbReference type="Proteomes" id="UP001153954"/>
    </source>
</evidence>
<keyword evidence="1" id="KW-0343">GTPase activation</keyword>
<dbReference type="GO" id="GO:0005096">
    <property type="term" value="F:GTPase activator activity"/>
    <property type="evidence" value="ECO:0007669"/>
    <property type="project" value="UniProtKB-KW"/>
</dbReference>
<dbReference type="Proteomes" id="UP001153954">
    <property type="component" value="Unassembled WGS sequence"/>
</dbReference>
<gene>
    <name evidence="3" type="ORF">EEDITHA_LOCUS20096</name>
</gene>
<evidence type="ECO:0000259" key="2">
    <source>
        <dbReference type="PROSITE" id="PS50086"/>
    </source>
</evidence>
<organism evidence="3 4">
    <name type="scientific">Euphydryas editha</name>
    <name type="common">Edith's checkerspot</name>
    <dbReference type="NCBI Taxonomy" id="104508"/>
    <lineage>
        <taxon>Eukaryota</taxon>
        <taxon>Metazoa</taxon>
        <taxon>Ecdysozoa</taxon>
        <taxon>Arthropoda</taxon>
        <taxon>Hexapoda</taxon>
        <taxon>Insecta</taxon>
        <taxon>Pterygota</taxon>
        <taxon>Neoptera</taxon>
        <taxon>Endopterygota</taxon>
        <taxon>Lepidoptera</taxon>
        <taxon>Glossata</taxon>
        <taxon>Ditrysia</taxon>
        <taxon>Papilionoidea</taxon>
        <taxon>Nymphalidae</taxon>
        <taxon>Nymphalinae</taxon>
        <taxon>Euphydryas</taxon>
    </lineage>
</organism>
<dbReference type="PANTHER" id="PTHR22957">
    <property type="entry name" value="TBC1 DOMAIN FAMILY MEMBER GTPASE-ACTIVATING PROTEIN"/>
    <property type="match status" value="1"/>
</dbReference>
<dbReference type="PANTHER" id="PTHR22957:SF337">
    <property type="entry name" value="TBC1 DOMAIN FAMILY MEMBER 5"/>
    <property type="match status" value="1"/>
</dbReference>
<dbReference type="AlphaFoldDB" id="A0AAU9V1T8"/>
<dbReference type="Gene3D" id="1.10.8.270">
    <property type="entry name" value="putative rabgap domain of human tbc1 domain family member 14 like domains"/>
    <property type="match status" value="1"/>
</dbReference>
<sequence>MEQSNTNGSLSSPSKPYIEANDYDLQFPTWSMEYLKQAAIEHRLVRPRSLAWAVLLNAVPPPSEDILISISGHRNFYDDLKKKLSMDPRGVIGDDPLSQNEQSVWKQHFCDKELKAMILQDVVRTFPDEPYFREKNVQDLMVRVLFYWARAHPSPGYRQGMHEVLAPLLLELRADRRRAPARLSDTLRYYLQEDYLEHDSFMLFSAIMKGLEKFYTTGDVVPTSCGRLPTSKTLHGQNEVVRYLDKVREEYLMLFDPDLGTHLAECGISMELFGM</sequence>
<name>A0AAU9V1T8_EUPED</name>
<accession>A0AAU9V1T8</accession>
<dbReference type="SMART" id="SM00164">
    <property type="entry name" value="TBC"/>
    <property type="match status" value="1"/>
</dbReference>
<dbReference type="EMBL" id="CAKOGL010000028">
    <property type="protein sequence ID" value="CAH2105896.1"/>
    <property type="molecule type" value="Genomic_DNA"/>
</dbReference>
<evidence type="ECO:0000256" key="1">
    <source>
        <dbReference type="ARBA" id="ARBA00022468"/>
    </source>
</evidence>
<protein>
    <recommendedName>
        <fullName evidence="2">Rab-GAP TBC domain-containing protein</fullName>
    </recommendedName>
</protein>
<dbReference type="Pfam" id="PF00566">
    <property type="entry name" value="RabGAP-TBC"/>
    <property type="match status" value="1"/>
</dbReference>
<dbReference type="PROSITE" id="PS50086">
    <property type="entry name" value="TBC_RABGAP"/>
    <property type="match status" value="1"/>
</dbReference>
<evidence type="ECO:0000313" key="3">
    <source>
        <dbReference type="EMBL" id="CAH2105896.1"/>
    </source>
</evidence>
<reference evidence="3" key="1">
    <citation type="submission" date="2022-03" db="EMBL/GenBank/DDBJ databases">
        <authorList>
            <person name="Tunstrom K."/>
        </authorList>
    </citation>
    <scope>NUCLEOTIDE SEQUENCE</scope>
</reference>
<proteinExistence type="predicted"/>
<feature type="domain" description="Rab-GAP TBC" evidence="2">
    <location>
        <begin position="42"/>
        <end position="275"/>
    </location>
</feature>
<dbReference type="InterPro" id="IPR000195">
    <property type="entry name" value="Rab-GAP-TBC_dom"/>
</dbReference>
<comment type="caution">
    <text evidence="3">The sequence shown here is derived from an EMBL/GenBank/DDBJ whole genome shotgun (WGS) entry which is preliminary data.</text>
</comment>
<dbReference type="SUPFAM" id="SSF47923">
    <property type="entry name" value="Ypt/Rab-GAP domain of gyp1p"/>
    <property type="match status" value="1"/>
</dbReference>
<dbReference type="FunFam" id="1.10.8.270:FF:000011">
    <property type="entry name" value="TBC1 domain family member 5"/>
    <property type="match status" value="1"/>
</dbReference>
<keyword evidence="4" id="KW-1185">Reference proteome</keyword>
<dbReference type="InterPro" id="IPR035969">
    <property type="entry name" value="Rab-GAP_TBC_sf"/>
</dbReference>